<keyword evidence="2" id="KW-1185">Reference proteome</keyword>
<dbReference type="EMBL" id="JAFBIL020000003">
    <property type="protein sequence ID" value="MBZ2207177.1"/>
    <property type="molecule type" value="Genomic_DNA"/>
</dbReference>
<accession>A0ABS7SM97</accession>
<gene>
    <name evidence="1" type="ORF">I4X03_007875</name>
</gene>
<name>A0ABS7SM97_9BURK</name>
<proteinExistence type="predicted"/>
<comment type="caution">
    <text evidence="1">The sequence shown here is derived from an EMBL/GenBank/DDBJ whole genome shotgun (WGS) entry which is preliminary data.</text>
</comment>
<evidence type="ECO:0000313" key="1">
    <source>
        <dbReference type="EMBL" id="MBZ2207177.1"/>
    </source>
</evidence>
<evidence type="ECO:0000313" key="2">
    <source>
        <dbReference type="Proteomes" id="UP000809349"/>
    </source>
</evidence>
<organism evidence="1 2">
    <name type="scientific">Massilia soli</name>
    <dbReference type="NCBI Taxonomy" id="2792854"/>
    <lineage>
        <taxon>Bacteria</taxon>
        <taxon>Pseudomonadati</taxon>
        <taxon>Pseudomonadota</taxon>
        <taxon>Betaproteobacteria</taxon>
        <taxon>Burkholderiales</taxon>
        <taxon>Oxalobacteraceae</taxon>
        <taxon>Telluria group</taxon>
        <taxon>Massilia</taxon>
    </lineage>
</organism>
<protein>
    <submittedName>
        <fullName evidence="1">Uncharacterized protein</fullName>
    </submittedName>
</protein>
<dbReference type="RefSeq" id="WP_223467677.1">
    <property type="nucleotide sequence ID" value="NZ_JAFBIL020000003.1"/>
</dbReference>
<sequence length="224" mass="23462">MKIAIPNTRPMLPFDAPALRSRKLTFLLAILLAGSVIVNIFIAGDTYFKTHATGMTDASAATPRAGSAGESDASALKRQEALRLRQIAGLSADIATHLSTVAALHHERAALLSKNAQTNQKLAITSRQLAISRQKLAATTAAARRVGIGTAGRLRSAIKRQFVTGAGKLVPLLGTGVAAGSFGYDVYELCASIDDLAELNRAIGEPAKDDGVIDTMCRAAKKGL</sequence>
<dbReference type="Proteomes" id="UP000809349">
    <property type="component" value="Unassembled WGS sequence"/>
</dbReference>
<reference evidence="1 2" key="1">
    <citation type="submission" date="2021-08" db="EMBL/GenBank/DDBJ databases">
        <title>Massilia sp. R798.</title>
        <authorList>
            <person name="Baek J.H."/>
            <person name="Jung H.S."/>
            <person name="Kim K.R."/>
            <person name="Jeon C.O."/>
        </authorList>
    </citation>
    <scope>NUCLEOTIDE SEQUENCE [LARGE SCALE GENOMIC DNA]</scope>
    <source>
        <strain evidence="1 2">R798</strain>
    </source>
</reference>